<reference evidence="5 6" key="1">
    <citation type="journal article" date="2020" name="ISME J.">
        <title>Uncovering the hidden diversity of litter-decomposition mechanisms in mushroom-forming fungi.</title>
        <authorList>
            <person name="Floudas D."/>
            <person name="Bentzer J."/>
            <person name="Ahren D."/>
            <person name="Johansson T."/>
            <person name="Persson P."/>
            <person name="Tunlid A."/>
        </authorList>
    </citation>
    <scope>NUCLEOTIDE SEQUENCE [LARGE SCALE GENOMIC DNA]</scope>
    <source>
        <strain evidence="5 6">CBS 101986</strain>
    </source>
</reference>
<organism evidence="5 6">
    <name type="scientific">Psilocybe cf. subviscida</name>
    <dbReference type="NCBI Taxonomy" id="2480587"/>
    <lineage>
        <taxon>Eukaryota</taxon>
        <taxon>Fungi</taxon>
        <taxon>Dikarya</taxon>
        <taxon>Basidiomycota</taxon>
        <taxon>Agaricomycotina</taxon>
        <taxon>Agaricomycetes</taxon>
        <taxon>Agaricomycetidae</taxon>
        <taxon>Agaricales</taxon>
        <taxon>Agaricineae</taxon>
        <taxon>Strophariaceae</taxon>
        <taxon>Psilocybe</taxon>
    </lineage>
</organism>
<evidence type="ECO:0000313" key="5">
    <source>
        <dbReference type="EMBL" id="KAF5311758.1"/>
    </source>
</evidence>
<dbReference type="GO" id="GO:0006606">
    <property type="term" value="P:protein import into nucleus"/>
    <property type="evidence" value="ECO:0007669"/>
    <property type="project" value="TreeGrafter"/>
</dbReference>
<name>A0A8H5ETT9_9AGAR</name>
<keyword evidence="4" id="KW-0509">mRNA transport</keyword>
<sequence length="890" mass="99370">MASRTNSENDNECSDKTLCSPSSTMAADLASLLNASKNLTSHLSRPDLPPVQLSLDQIEALSRRLVSRQPGTSTDTERANYLLAQAHVDAPALSQSIAHLNTSTTFSPLQPLQDTDVAGYLRITHEQNLISTIEEGRKDTQEEFYRVLEERSQRDWEAKKKRVFEELGGRVSSSDRAMANMRASTHGKNSLNASVAGPSLTLQMQGKMMAYDRVISDLNNARLRGTSYPIVHALMDASLAVAGDAKGLQMTQNFDILAKITKEPPSLPPVEHAGAHILNAPAFERKFARVYLGDPESREAANLRRQIANGARESLEAQYWEILEKTVQSRPMEARLGGDPSIANRVRAFLLVRYYRNGEWEDRIELVAGQPVWAKLFYMVRTGHLQEALQEALRFQQAIEHREASFVNHFRTWIESSDRKLPKAHRDHLQAVYNAHMLHSSTADPFKLALYKLMGKLEPARRSVPLVTGTTEDWLWFQLAMVDEDEDGGLRALAETLLGYGERHFDGAPNQPGARRGVWAGVLLMCGQFERAVAALWDHQETEVEAVHLAIALAYHGLLRVPSRAETSDITPLSLSPSGPPALSLSTIIWRYVRQFVKMDAKEALQYVYCVCLAADQGNNVGKEQVEIAWELVRRIIVLANTGPAWEELVGGIRPEGGRFAGVIESGASLLRLNSAQEYHNQILIRAARHSEENDRIAEAIKLYNLAEDYTTVVACLAQALGNTVSQPSPDEKARTIERTAAEILRHYERANRAVGKEREAVVRLLRIREALDAKNAGRYEAALEIMESTELIPLSGDIAKTTRRAEEFRDLHESLQKNLQTYLTLTMDALAGAHHIVKGSHMAEATKQMTLAGYRKKSRSIMVFAGILKYRMSPDMYSYLARLDVEIAL</sequence>
<keyword evidence="6" id="KW-1185">Reference proteome</keyword>
<comment type="caution">
    <text evidence="5">The sequence shown here is derived from an EMBL/GenBank/DDBJ whole genome shotgun (WGS) entry which is preliminary data.</text>
</comment>
<dbReference type="PANTHER" id="PTHR11225">
    <property type="entry name" value="NUCLEAR PORE COMPLEX PROTEIN NUP93 NUCLEOPORIN NUP93 DEAD EYE PROTEIN"/>
    <property type="match status" value="1"/>
</dbReference>
<protein>
    <recommendedName>
        <fullName evidence="4">Nuclear pore protein</fullName>
    </recommendedName>
</protein>
<accession>A0A8H5ETT9</accession>
<keyword evidence="4" id="KW-0811">Translocation</keyword>
<comment type="similarity">
    <text evidence="2 4">Belongs to the nucleoporin interacting component (NIC) family.</text>
</comment>
<evidence type="ECO:0000256" key="1">
    <source>
        <dbReference type="ARBA" id="ARBA00004259"/>
    </source>
</evidence>
<dbReference type="AlphaFoldDB" id="A0A8H5ETT9"/>
<dbReference type="Proteomes" id="UP000567179">
    <property type="component" value="Unassembled WGS sequence"/>
</dbReference>
<dbReference type="GO" id="GO:0005643">
    <property type="term" value="C:nuclear pore"/>
    <property type="evidence" value="ECO:0007669"/>
    <property type="project" value="UniProtKB-SubCell"/>
</dbReference>
<evidence type="ECO:0000256" key="2">
    <source>
        <dbReference type="ARBA" id="ARBA00010186"/>
    </source>
</evidence>
<dbReference type="EMBL" id="JAACJJ010000056">
    <property type="protein sequence ID" value="KAF5311758.1"/>
    <property type="molecule type" value="Genomic_DNA"/>
</dbReference>
<gene>
    <name evidence="5" type="ORF">D9619_003587</name>
</gene>
<evidence type="ECO:0000313" key="6">
    <source>
        <dbReference type="Proteomes" id="UP000567179"/>
    </source>
</evidence>
<dbReference type="PANTHER" id="PTHR11225:SF4">
    <property type="entry name" value="NUCLEAR PORE COMPLEX PROTEIN NUP93"/>
    <property type="match status" value="1"/>
</dbReference>
<keyword evidence="4" id="KW-0472">Membrane</keyword>
<evidence type="ECO:0000256" key="4">
    <source>
        <dbReference type="RuleBase" id="RU364035"/>
    </source>
</evidence>
<evidence type="ECO:0000256" key="3">
    <source>
        <dbReference type="ARBA" id="ARBA00023242"/>
    </source>
</evidence>
<keyword evidence="4" id="KW-0906">Nuclear pore complex</keyword>
<dbReference type="GO" id="GO:0017056">
    <property type="term" value="F:structural constituent of nuclear pore"/>
    <property type="evidence" value="ECO:0007669"/>
    <property type="project" value="InterPro"/>
</dbReference>
<keyword evidence="4" id="KW-0813">Transport</keyword>
<dbReference type="OrthoDB" id="1918363at2759"/>
<comment type="subcellular location">
    <subcellularLocation>
        <location evidence="1">Nucleus envelope</location>
    </subcellularLocation>
    <subcellularLocation>
        <location evidence="4">Nucleus</location>
        <location evidence="4">Nuclear pore complex</location>
    </subcellularLocation>
</comment>
<proteinExistence type="inferred from homology"/>
<dbReference type="InterPro" id="IPR007231">
    <property type="entry name" value="Nucleoporin_int_Nup93/Nic96"/>
</dbReference>
<dbReference type="Pfam" id="PF04097">
    <property type="entry name" value="Nic96"/>
    <property type="match status" value="1"/>
</dbReference>
<keyword evidence="3 4" id="KW-0539">Nucleus</keyword>
<dbReference type="GO" id="GO:0016973">
    <property type="term" value="P:poly(A)+ mRNA export from nucleus"/>
    <property type="evidence" value="ECO:0007669"/>
    <property type="project" value="TreeGrafter"/>
</dbReference>
<keyword evidence="4" id="KW-0653">Protein transport</keyword>